<dbReference type="EMBL" id="SDMP01000014">
    <property type="protein sequence ID" value="RYR14843.1"/>
    <property type="molecule type" value="Genomic_DNA"/>
</dbReference>
<comment type="caution">
    <text evidence="1">The sequence shown here is derived from an EMBL/GenBank/DDBJ whole genome shotgun (WGS) entry which is preliminary data.</text>
</comment>
<proteinExistence type="predicted"/>
<name>A0A444ZKZ9_ARAHY</name>
<reference evidence="1 2" key="1">
    <citation type="submission" date="2019-01" db="EMBL/GenBank/DDBJ databases">
        <title>Sequencing of cultivated peanut Arachis hypogaea provides insights into genome evolution and oil improvement.</title>
        <authorList>
            <person name="Chen X."/>
        </authorList>
    </citation>
    <scope>NUCLEOTIDE SEQUENCE [LARGE SCALE GENOMIC DNA]</scope>
    <source>
        <strain evidence="2">cv. Fuhuasheng</strain>
        <tissue evidence="1">Leaves</tissue>
    </source>
</reference>
<dbReference type="AlphaFoldDB" id="A0A444ZKZ9"/>
<sequence length="86" mass="9762">MASGLGWVHSLRWRLRVWLRGGLVEVPAGSGAPATPYQLITCTKEGKWKSNIPPTEKTNSSFRRLYCIIHIRAIQIKQRCLNNTDN</sequence>
<protein>
    <submittedName>
        <fullName evidence="1">Uncharacterized protein</fullName>
    </submittedName>
</protein>
<gene>
    <name evidence="1" type="ORF">Ahy_B04g071547</name>
</gene>
<evidence type="ECO:0000313" key="1">
    <source>
        <dbReference type="EMBL" id="RYR14843.1"/>
    </source>
</evidence>
<keyword evidence="2" id="KW-1185">Reference proteome</keyword>
<evidence type="ECO:0000313" key="2">
    <source>
        <dbReference type="Proteomes" id="UP000289738"/>
    </source>
</evidence>
<organism evidence="1 2">
    <name type="scientific">Arachis hypogaea</name>
    <name type="common">Peanut</name>
    <dbReference type="NCBI Taxonomy" id="3818"/>
    <lineage>
        <taxon>Eukaryota</taxon>
        <taxon>Viridiplantae</taxon>
        <taxon>Streptophyta</taxon>
        <taxon>Embryophyta</taxon>
        <taxon>Tracheophyta</taxon>
        <taxon>Spermatophyta</taxon>
        <taxon>Magnoliopsida</taxon>
        <taxon>eudicotyledons</taxon>
        <taxon>Gunneridae</taxon>
        <taxon>Pentapetalae</taxon>
        <taxon>rosids</taxon>
        <taxon>fabids</taxon>
        <taxon>Fabales</taxon>
        <taxon>Fabaceae</taxon>
        <taxon>Papilionoideae</taxon>
        <taxon>50 kb inversion clade</taxon>
        <taxon>dalbergioids sensu lato</taxon>
        <taxon>Dalbergieae</taxon>
        <taxon>Pterocarpus clade</taxon>
        <taxon>Arachis</taxon>
    </lineage>
</organism>
<dbReference type="Proteomes" id="UP000289738">
    <property type="component" value="Chromosome B04"/>
</dbReference>
<accession>A0A444ZKZ9</accession>